<sequence>MDKHRSQLCSTTYKKTLDDAYKQLALLEFQGYAVWMHALQLLQLDTFFVVLRYNKTVTKHKDFFDSNTCQIAISNSVNVKNCTNGNYVYSGMDEDVLCEDNYYLTSKSISLYVNKVARVSSEMSPTTYTLSITFRKIEKMLSLFSDRSSAREIIGLPNVYPTYGNNTQAWSPAPDDINNPQFIVVRFKDPLFVEEINIYETYHGGAVWKIEGLNGDGKWKVLMEKSKQSLQDIEKANIYNATINIDWSTSQLKVSIDCTKSGKAVQIDAIRMTGRPVKGTCSWYDSLSCTPCGCDSTGSYSTTCSSDGQCRCKTGYKGKRCLSRDCVIGQWSAWSNCECGPGKTKERTRKITQSRYGAGKACEKTKETVDCNLVCQCGVGERGDYCEHKDCLMSNWGSWSDCPPQESKVFCNGKDKEYHLQFRYRSIIRNKQNNGAACPSNKQQKRCPKPKCKELRAYEYGRDS</sequence>
<evidence type="ECO:0000313" key="3">
    <source>
        <dbReference type="Proteomes" id="UP001186944"/>
    </source>
</evidence>
<dbReference type="InterPro" id="IPR036383">
    <property type="entry name" value="TSP1_rpt_sf"/>
</dbReference>
<keyword evidence="3" id="KW-1185">Reference proteome</keyword>
<dbReference type="PANTHER" id="PTHR20920">
    <property type="entry name" value="RPE-SPONDIN"/>
    <property type="match status" value="1"/>
</dbReference>
<dbReference type="PROSITE" id="PS50092">
    <property type="entry name" value="TSP1"/>
    <property type="match status" value="1"/>
</dbReference>
<organism evidence="2 3">
    <name type="scientific">Pinctada imbricata</name>
    <name type="common">Atlantic pearl-oyster</name>
    <name type="synonym">Pinctada martensii</name>
    <dbReference type="NCBI Taxonomy" id="66713"/>
    <lineage>
        <taxon>Eukaryota</taxon>
        <taxon>Metazoa</taxon>
        <taxon>Spiralia</taxon>
        <taxon>Lophotrochozoa</taxon>
        <taxon>Mollusca</taxon>
        <taxon>Bivalvia</taxon>
        <taxon>Autobranchia</taxon>
        <taxon>Pteriomorphia</taxon>
        <taxon>Pterioida</taxon>
        <taxon>Pterioidea</taxon>
        <taxon>Pteriidae</taxon>
        <taxon>Pinctada</taxon>
    </lineage>
</organism>
<dbReference type="AlphaFoldDB" id="A0AA89C916"/>
<dbReference type="InterPro" id="IPR039942">
    <property type="entry name" value="SBSPO"/>
</dbReference>
<dbReference type="InterPro" id="IPR058897">
    <property type="entry name" value="PAPPA_SD_C"/>
</dbReference>
<proteinExistence type="predicted"/>
<reference evidence="2" key="1">
    <citation type="submission" date="2019-08" db="EMBL/GenBank/DDBJ databases">
        <title>The improved chromosome-level genome for the pearl oyster Pinctada fucata martensii using PacBio sequencing and Hi-C.</title>
        <authorList>
            <person name="Zheng Z."/>
        </authorList>
    </citation>
    <scope>NUCLEOTIDE SEQUENCE</scope>
    <source>
        <strain evidence="2">ZZ-2019</strain>
        <tissue evidence="2">Adductor muscle</tissue>
    </source>
</reference>
<dbReference type="Proteomes" id="UP001186944">
    <property type="component" value="Unassembled WGS sequence"/>
</dbReference>
<dbReference type="InterPro" id="IPR000884">
    <property type="entry name" value="TSP1_rpt"/>
</dbReference>
<protein>
    <recommendedName>
        <fullName evidence="1">Pappalysin-1 SD scarf domain-containing protein</fullName>
    </recommendedName>
</protein>
<dbReference type="PANTHER" id="PTHR20920:SF5">
    <property type="entry name" value="SMB DOMAIN-CONTAINING PROTEIN"/>
    <property type="match status" value="1"/>
</dbReference>
<evidence type="ECO:0000259" key="1">
    <source>
        <dbReference type="Pfam" id="PF25900"/>
    </source>
</evidence>
<gene>
    <name evidence="2" type="ORF">FSP39_013995</name>
</gene>
<accession>A0AA89C916</accession>
<dbReference type="SUPFAM" id="SSF82895">
    <property type="entry name" value="TSP-1 type 1 repeat"/>
    <property type="match status" value="1"/>
</dbReference>
<dbReference type="SMART" id="SM00209">
    <property type="entry name" value="TSP1"/>
    <property type="match status" value="2"/>
</dbReference>
<feature type="domain" description="Pappalysin-1 SD scarf" evidence="1">
    <location>
        <begin position="145"/>
        <end position="282"/>
    </location>
</feature>
<dbReference type="Pfam" id="PF25900">
    <property type="entry name" value="PAPPA"/>
    <property type="match status" value="1"/>
</dbReference>
<dbReference type="Gene3D" id="2.20.100.10">
    <property type="entry name" value="Thrombospondin type-1 (TSP1) repeat"/>
    <property type="match status" value="2"/>
</dbReference>
<dbReference type="EMBL" id="VSWD01000003">
    <property type="protein sequence ID" value="KAK3106160.1"/>
    <property type="molecule type" value="Genomic_DNA"/>
</dbReference>
<name>A0AA89C916_PINIB</name>
<dbReference type="InterPro" id="IPR002049">
    <property type="entry name" value="LE_dom"/>
</dbReference>
<dbReference type="CDD" id="cd00055">
    <property type="entry name" value="EGF_Lam"/>
    <property type="match status" value="1"/>
</dbReference>
<comment type="caution">
    <text evidence="2">The sequence shown here is derived from an EMBL/GenBank/DDBJ whole genome shotgun (WGS) entry which is preliminary data.</text>
</comment>
<evidence type="ECO:0000313" key="2">
    <source>
        <dbReference type="EMBL" id="KAK3106160.1"/>
    </source>
</evidence>